<organism evidence="2 3">
    <name type="scientific">Castilleja foliolosa</name>
    <dbReference type="NCBI Taxonomy" id="1961234"/>
    <lineage>
        <taxon>Eukaryota</taxon>
        <taxon>Viridiplantae</taxon>
        <taxon>Streptophyta</taxon>
        <taxon>Embryophyta</taxon>
        <taxon>Tracheophyta</taxon>
        <taxon>Spermatophyta</taxon>
        <taxon>Magnoliopsida</taxon>
        <taxon>eudicotyledons</taxon>
        <taxon>Gunneridae</taxon>
        <taxon>Pentapetalae</taxon>
        <taxon>asterids</taxon>
        <taxon>lamiids</taxon>
        <taxon>Lamiales</taxon>
        <taxon>Orobanchaceae</taxon>
        <taxon>Pedicularideae</taxon>
        <taxon>Castillejinae</taxon>
        <taxon>Castilleja</taxon>
    </lineage>
</organism>
<accession>A0ABD3E1A8</accession>
<evidence type="ECO:0000313" key="3">
    <source>
        <dbReference type="Proteomes" id="UP001632038"/>
    </source>
</evidence>
<dbReference type="EMBL" id="JAVIJP010000011">
    <property type="protein sequence ID" value="KAL3646894.1"/>
    <property type="molecule type" value="Genomic_DNA"/>
</dbReference>
<reference evidence="3" key="1">
    <citation type="journal article" date="2024" name="IScience">
        <title>Strigolactones Initiate the Formation of Haustorium-like Structures in Castilleja.</title>
        <authorList>
            <person name="Buerger M."/>
            <person name="Peterson D."/>
            <person name="Chory J."/>
        </authorList>
    </citation>
    <scope>NUCLEOTIDE SEQUENCE [LARGE SCALE GENOMIC DNA]</scope>
</reference>
<feature type="region of interest" description="Disordered" evidence="1">
    <location>
        <begin position="1"/>
        <end position="45"/>
    </location>
</feature>
<evidence type="ECO:0000313" key="2">
    <source>
        <dbReference type="EMBL" id="KAL3646894.1"/>
    </source>
</evidence>
<protein>
    <submittedName>
        <fullName evidence="2">Uncharacterized protein</fullName>
    </submittedName>
</protein>
<feature type="compositionally biased region" description="Gly residues" evidence="1">
    <location>
        <begin position="24"/>
        <end position="45"/>
    </location>
</feature>
<proteinExistence type="predicted"/>
<evidence type="ECO:0000256" key="1">
    <source>
        <dbReference type="SAM" id="MobiDB-lite"/>
    </source>
</evidence>
<sequence>MKRSGTGEFGGEKSGAPTDYQPGFRGGGRGAFGRGFGGFGGAPSS</sequence>
<comment type="caution">
    <text evidence="2">The sequence shown here is derived from an EMBL/GenBank/DDBJ whole genome shotgun (WGS) entry which is preliminary data.</text>
</comment>
<dbReference type="AlphaFoldDB" id="A0ABD3E1A8"/>
<dbReference type="Proteomes" id="UP001632038">
    <property type="component" value="Unassembled WGS sequence"/>
</dbReference>
<gene>
    <name evidence="2" type="ORF">CASFOL_009438</name>
</gene>
<name>A0ABD3E1A8_9LAMI</name>
<keyword evidence="3" id="KW-1185">Reference proteome</keyword>